<protein>
    <submittedName>
        <fullName evidence="9">Wzz/FepE/Etk N-terminal domain-containing protein</fullName>
    </submittedName>
</protein>
<dbReference type="PANTHER" id="PTHR32309">
    <property type="entry name" value="TYROSINE-PROTEIN KINASE"/>
    <property type="match status" value="1"/>
</dbReference>
<comment type="caution">
    <text evidence="9">The sequence shown here is derived from an EMBL/GenBank/DDBJ whole genome shotgun (WGS) entry which is preliminary data.</text>
</comment>
<keyword evidence="10" id="KW-1185">Reference proteome</keyword>
<sequence length="245" mass="27646">MELLTLLEVINRRKWFLIITTLIVTLLAALFMQVTQKPTYRSTVKMIMSNSGSDAEMTMERMNLNISLMNTFKELIKTPTILGAVIRDNPSWGLSISELADRISVSTVEQTPVMSITVRDVSESRVIDIMNDVTSTLKRQVAFIYKMDNILILDDPNHQQRMIPEVESHVLRNTVIVGAACFILLMLFVSMKDMTGDVVRNEARLRELELSPLVSIEPCKRGDMLTQKTANTKLAGDKKNVPIST</sequence>
<dbReference type="PANTHER" id="PTHR32309:SF31">
    <property type="entry name" value="CAPSULAR EXOPOLYSACCHARIDE FAMILY"/>
    <property type="match status" value="1"/>
</dbReference>
<dbReference type="InterPro" id="IPR003856">
    <property type="entry name" value="LPS_length_determ_N"/>
</dbReference>
<dbReference type="Pfam" id="PF02706">
    <property type="entry name" value="Wzz"/>
    <property type="match status" value="1"/>
</dbReference>
<dbReference type="InterPro" id="IPR050445">
    <property type="entry name" value="Bact_polysacc_biosynth/exp"/>
</dbReference>
<evidence type="ECO:0000313" key="10">
    <source>
        <dbReference type="Proteomes" id="UP001250538"/>
    </source>
</evidence>
<keyword evidence="4 7" id="KW-0812">Transmembrane</keyword>
<evidence type="ECO:0000256" key="5">
    <source>
        <dbReference type="ARBA" id="ARBA00022989"/>
    </source>
</evidence>
<feature type="transmembrane region" description="Helical" evidence="7">
    <location>
        <begin position="170"/>
        <end position="191"/>
    </location>
</feature>
<comment type="similarity">
    <text evidence="2">Belongs to the CpsC/CapA family.</text>
</comment>
<comment type="subcellular location">
    <subcellularLocation>
        <location evidence="1">Cell membrane</location>
        <topology evidence="1">Multi-pass membrane protein</topology>
    </subcellularLocation>
</comment>
<feature type="transmembrane region" description="Helical" evidence="7">
    <location>
        <begin position="15"/>
        <end position="32"/>
    </location>
</feature>
<organism evidence="9 10">
    <name type="scientific">Paenibacillus suaedae</name>
    <dbReference type="NCBI Taxonomy" id="3077233"/>
    <lineage>
        <taxon>Bacteria</taxon>
        <taxon>Bacillati</taxon>
        <taxon>Bacillota</taxon>
        <taxon>Bacilli</taxon>
        <taxon>Bacillales</taxon>
        <taxon>Paenibacillaceae</taxon>
        <taxon>Paenibacillus</taxon>
    </lineage>
</organism>
<gene>
    <name evidence="9" type="ORF">RQP50_01190</name>
</gene>
<dbReference type="AlphaFoldDB" id="A0AAJ2JSH1"/>
<proteinExistence type="inferred from homology"/>
<dbReference type="RefSeq" id="WP_081676260.1">
    <property type="nucleotide sequence ID" value="NZ_JAVYAA010000001.1"/>
</dbReference>
<evidence type="ECO:0000256" key="6">
    <source>
        <dbReference type="ARBA" id="ARBA00023136"/>
    </source>
</evidence>
<keyword evidence="5 7" id="KW-1133">Transmembrane helix</keyword>
<keyword evidence="3" id="KW-1003">Cell membrane</keyword>
<accession>A0AAJ2JSH1</accession>
<dbReference type="EMBL" id="JAVYAA010000001">
    <property type="protein sequence ID" value="MDT8974854.1"/>
    <property type="molecule type" value="Genomic_DNA"/>
</dbReference>
<evidence type="ECO:0000313" key="9">
    <source>
        <dbReference type="EMBL" id="MDT8974854.1"/>
    </source>
</evidence>
<evidence type="ECO:0000256" key="3">
    <source>
        <dbReference type="ARBA" id="ARBA00022475"/>
    </source>
</evidence>
<evidence type="ECO:0000256" key="1">
    <source>
        <dbReference type="ARBA" id="ARBA00004651"/>
    </source>
</evidence>
<keyword evidence="6 7" id="KW-0472">Membrane</keyword>
<evidence type="ECO:0000256" key="2">
    <source>
        <dbReference type="ARBA" id="ARBA00006683"/>
    </source>
</evidence>
<evidence type="ECO:0000256" key="7">
    <source>
        <dbReference type="SAM" id="Phobius"/>
    </source>
</evidence>
<evidence type="ECO:0000256" key="4">
    <source>
        <dbReference type="ARBA" id="ARBA00022692"/>
    </source>
</evidence>
<name>A0AAJ2JSH1_9BACL</name>
<feature type="domain" description="Polysaccharide chain length determinant N-terminal" evidence="8">
    <location>
        <begin position="2"/>
        <end position="88"/>
    </location>
</feature>
<evidence type="ECO:0000259" key="8">
    <source>
        <dbReference type="Pfam" id="PF02706"/>
    </source>
</evidence>
<dbReference type="Proteomes" id="UP001250538">
    <property type="component" value="Unassembled WGS sequence"/>
</dbReference>
<reference evidence="10" key="1">
    <citation type="submission" date="2023-09" db="EMBL/GenBank/DDBJ databases">
        <title>Paenibacillus sp. chi10 Genome sequencing and assembly.</title>
        <authorList>
            <person name="Kim I."/>
        </authorList>
    </citation>
    <scope>NUCLEOTIDE SEQUENCE [LARGE SCALE GENOMIC DNA]</scope>
    <source>
        <strain evidence="10">chi10</strain>
    </source>
</reference>
<dbReference type="GO" id="GO:0005886">
    <property type="term" value="C:plasma membrane"/>
    <property type="evidence" value="ECO:0007669"/>
    <property type="project" value="UniProtKB-SubCell"/>
</dbReference>